<feature type="compositionally biased region" description="Low complexity" evidence="1">
    <location>
        <begin position="101"/>
        <end position="118"/>
    </location>
</feature>
<proteinExistence type="predicted"/>
<dbReference type="EMBL" id="NMPR01000087">
    <property type="protein sequence ID" value="KAA8631048.1"/>
    <property type="molecule type" value="Genomic_DNA"/>
</dbReference>
<dbReference type="AlphaFoldDB" id="A0A8S8ZNV9"/>
<protein>
    <submittedName>
        <fullName evidence="2">Uncharacterized protein</fullName>
    </submittedName>
</protein>
<feature type="region of interest" description="Disordered" evidence="1">
    <location>
        <begin position="1"/>
        <end position="119"/>
    </location>
</feature>
<evidence type="ECO:0000313" key="3">
    <source>
        <dbReference type="Proteomes" id="UP000433876"/>
    </source>
</evidence>
<evidence type="ECO:0000313" key="2">
    <source>
        <dbReference type="EMBL" id="KAA8631048.1"/>
    </source>
</evidence>
<feature type="compositionally biased region" description="Low complexity" evidence="1">
    <location>
        <begin position="18"/>
        <end position="32"/>
    </location>
</feature>
<dbReference type="Proteomes" id="UP000433876">
    <property type="component" value="Unassembled WGS sequence"/>
</dbReference>
<sequence>MGDPGFVSLPQGTIARSQGQQQQQQQQQQQHQHPQHHLTSHQCSPSPVVRNTHSGHMGSFQPQSINSTPHPPPHHHHPQQPPQQRHSEMPQSSSPPHIAHPVSHQNSSSFSPNSLPGNISRRMTQSEAREALTTYLIYRLYQTDNAKWESTRNTGVLSDHQAARDMQALGRDDGIKLRDRLNKLNGLQRRCLEKRLKKMREREMRDPSEGGSYKIDLVGVEELSLKGENIKWKRGEVEVETVTKVCNLDLGHLCCHINRITCITCITRCFNHSSNISSNTLTNLTASNNSLFILNINSSILYPNMAPTWDSQVGDRLQDLAGLEDHTHHTQ</sequence>
<dbReference type="VEuPathDB" id="FungiDB:SMAC_01985"/>
<reference evidence="2 3" key="1">
    <citation type="submission" date="2017-07" db="EMBL/GenBank/DDBJ databases">
        <title>Genome sequence of the Sordaria macrospora wild type strain R19027.</title>
        <authorList>
            <person name="Nowrousian M."/>
            <person name="Teichert I."/>
            <person name="Kueck U."/>
        </authorList>
    </citation>
    <scope>NUCLEOTIDE SEQUENCE [LARGE SCALE GENOMIC DNA]</scope>
    <source>
        <strain evidence="2 3">R19027</strain>
        <tissue evidence="2">Mycelium</tissue>
    </source>
</reference>
<accession>A0A8S8ZNV9</accession>
<evidence type="ECO:0000256" key="1">
    <source>
        <dbReference type="SAM" id="MobiDB-lite"/>
    </source>
</evidence>
<comment type="caution">
    <text evidence="2">The sequence shown here is derived from an EMBL/GenBank/DDBJ whole genome shotgun (WGS) entry which is preliminary data.</text>
</comment>
<organism evidence="2 3">
    <name type="scientific">Sordaria macrospora</name>
    <dbReference type="NCBI Taxonomy" id="5147"/>
    <lineage>
        <taxon>Eukaryota</taxon>
        <taxon>Fungi</taxon>
        <taxon>Dikarya</taxon>
        <taxon>Ascomycota</taxon>
        <taxon>Pezizomycotina</taxon>
        <taxon>Sordariomycetes</taxon>
        <taxon>Sordariomycetidae</taxon>
        <taxon>Sordariales</taxon>
        <taxon>Sordariaceae</taxon>
        <taxon>Sordaria</taxon>
    </lineage>
</organism>
<feature type="compositionally biased region" description="Polar residues" evidence="1">
    <location>
        <begin position="40"/>
        <end position="68"/>
    </location>
</feature>
<name>A0A8S8ZNV9_SORMA</name>
<gene>
    <name evidence="2" type="ORF">SMACR_01985</name>
</gene>